<dbReference type="PANTHER" id="PTHR43297">
    <property type="entry name" value="OLIGOPEPTIDE TRANSPORT ATP-BINDING PROTEIN APPD"/>
    <property type="match status" value="1"/>
</dbReference>
<evidence type="ECO:0000256" key="7">
    <source>
        <dbReference type="ARBA" id="ARBA00022840"/>
    </source>
</evidence>
<evidence type="ECO:0000256" key="4">
    <source>
        <dbReference type="ARBA" id="ARBA00022475"/>
    </source>
</evidence>
<keyword evidence="5" id="KW-0997">Cell inner membrane</keyword>
<sequence>MEIFSIKNLSVDFFSEVGSKLKILQDINLNIEKGKTHALMGESGSGKSVLALASLRLLPPMPSFSNPSKEVVQEIITNEVGLPKNIFIKTKDKRRSAITSLFTYKTLAGNYPYEWEVKGEVLFEDVDLLKLTDDELSQIRGKKISFIWQNPVEAMNPVMSIGKQTGEPLEIHDEVSHKRLKSLVVDFLGKVDIYEPKKRYTNIPKEFSKGEGQRIMISMALIANPSLLIADEPLASLDVTVQRRVMELLKVLKKEFNLSLLLITHNLGVIAEMADVVSVLYAGRIVETGTVQNVYKRPLHPYTRGLMSAIAWLNTEEELKPIPGELPDPLTPISGCAFHPRCSLVQEKCYTQVPELREVRYNHSIACFQYW</sequence>
<accession>A0A9E2BJP6</accession>
<dbReference type="NCBIfam" id="TIGR01727">
    <property type="entry name" value="oligo_HPY"/>
    <property type="match status" value="1"/>
</dbReference>
<evidence type="ECO:0000259" key="10">
    <source>
        <dbReference type="PROSITE" id="PS50893"/>
    </source>
</evidence>
<evidence type="ECO:0000313" key="12">
    <source>
        <dbReference type="Proteomes" id="UP000811545"/>
    </source>
</evidence>
<dbReference type="GO" id="GO:0005886">
    <property type="term" value="C:plasma membrane"/>
    <property type="evidence" value="ECO:0007669"/>
    <property type="project" value="UniProtKB-SubCell"/>
</dbReference>
<dbReference type="GO" id="GO:0016887">
    <property type="term" value="F:ATP hydrolysis activity"/>
    <property type="evidence" value="ECO:0007669"/>
    <property type="project" value="InterPro"/>
</dbReference>
<dbReference type="Gene3D" id="3.40.50.300">
    <property type="entry name" value="P-loop containing nucleotide triphosphate hydrolases"/>
    <property type="match status" value="1"/>
</dbReference>
<dbReference type="InterPro" id="IPR003593">
    <property type="entry name" value="AAA+_ATPase"/>
</dbReference>
<dbReference type="InterPro" id="IPR027417">
    <property type="entry name" value="P-loop_NTPase"/>
</dbReference>
<dbReference type="Pfam" id="PF08352">
    <property type="entry name" value="oligo_HPY"/>
    <property type="match status" value="1"/>
</dbReference>
<name>A0A9E2BJP6_PSYF1</name>
<dbReference type="GO" id="GO:0015833">
    <property type="term" value="P:peptide transport"/>
    <property type="evidence" value="ECO:0007669"/>
    <property type="project" value="InterPro"/>
</dbReference>
<dbReference type="InterPro" id="IPR050388">
    <property type="entry name" value="ABC_Ni/Peptide_Import"/>
</dbReference>
<dbReference type="PANTHER" id="PTHR43297:SF14">
    <property type="entry name" value="ATPASE AAA-TYPE CORE DOMAIN-CONTAINING PROTEIN"/>
    <property type="match status" value="1"/>
</dbReference>
<keyword evidence="4" id="KW-1003">Cell membrane</keyword>
<keyword evidence="8" id="KW-1278">Translocase</keyword>
<keyword evidence="6" id="KW-0547">Nucleotide-binding</keyword>
<evidence type="ECO:0000256" key="8">
    <source>
        <dbReference type="ARBA" id="ARBA00022967"/>
    </source>
</evidence>
<keyword evidence="3" id="KW-0813">Transport</keyword>
<reference evidence="11 12" key="1">
    <citation type="journal article" date="2021" name="bioRxiv">
        <title>Unique metabolic strategies in Hadean analogues reveal hints for primordial physiology.</title>
        <authorList>
            <person name="Nobu M.K."/>
            <person name="Nakai R."/>
            <person name="Tamazawa S."/>
            <person name="Mori H."/>
            <person name="Toyoda A."/>
            <person name="Ijiri A."/>
            <person name="Suzuki S."/>
            <person name="Kurokawa K."/>
            <person name="Kamagata Y."/>
            <person name="Tamaki H."/>
        </authorList>
    </citation>
    <scope>NUCLEOTIDE SEQUENCE [LARGE SCALE GENOMIC DNA]</scope>
    <source>
        <strain evidence="11">BS525</strain>
    </source>
</reference>
<dbReference type="InterPro" id="IPR003439">
    <property type="entry name" value="ABC_transporter-like_ATP-bd"/>
</dbReference>
<evidence type="ECO:0000256" key="9">
    <source>
        <dbReference type="ARBA" id="ARBA00023136"/>
    </source>
</evidence>
<organism evidence="11 12">
    <name type="scientific">Psychracetigena formicireducens</name>
    <dbReference type="NCBI Taxonomy" id="2986056"/>
    <lineage>
        <taxon>Bacteria</taxon>
        <taxon>Bacillati</taxon>
        <taxon>Candidatus Lithacetigenota</taxon>
        <taxon>Candidatus Psychracetigena</taxon>
    </lineage>
</organism>
<dbReference type="EMBL" id="QLTW01000153">
    <property type="protein sequence ID" value="MBT9145720.1"/>
    <property type="molecule type" value="Genomic_DNA"/>
</dbReference>
<gene>
    <name evidence="11" type="primary">oppD_2</name>
    <name evidence="11" type="ORF">DDT42_01595</name>
</gene>
<evidence type="ECO:0000256" key="2">
    <source>
        <dbReference type="ARBA" id="ARBA00005417"/>
    </source>
</evidence>
<dbReference type="AlphaFoldDB" id="A0A9E2BJP6"/>
<dbReference type="SMART" id="SM00382">
    <property type="entry name" value="AAA"/>
    <property type="match status" value="1"/>
</dbReference>
<evidence type="ECO:0000313" key="11">
    <source>
        <dbReference type="EMBL" id="MBT9145720.1"/>
    </source>
</evidence>
<dbReference type="Proteomes" id="UP000811545">
    <property type="component" value="Unassembled WGS sequence"/>
</dbReference>
<dbReference type="Pfam" id="PF00005">
    <property type="entry name" value="ABC_tran"/>
    <property type="match status" value="2"/>
</dbReference>
<dbReference type="PROSITE" id="PS50893">
    <property type="entry name" value="ABC_TRANSPORTER_2"/>
    <property type="match status" value="1"/>
</dbReference>
<dbReference type="GO" id="GO:0005524">
    <property type="term" value="F:ATP binding"/>
    <property type="evidence" value="ECO:0007669"/>
    <property type="project" value="UniProtKB-KW"/>
</dbReference>
<evidence type="ECO:0000256" key="3">
    <source>
        <dbReference type="ARBA" id="ARBA00022448"/>
    </source>
</evidence>
<keyword evidence="9" id="KW-0472">Membrane</keyword>
<evidence type="ECO:0000256" key="6">
    <source>
        <dbReference type="ARBA" id="ARBA00022741"/>
    </source>
</evidence>
<keyword evidence="7 11" id="KW-0067">ATP-binding</keyword>
<evidence type="ECO:0000256" key="1">
    <source>
        <dbReference type="ARBA" id="ARBA00004202"/>
    </source>
</evidence>
<dbReference type="SUPFAM" id="SSF52540">
    <property type="entry name" value="P-loop containing nucleoside triphosphate hydrolases"/>
    <property type="match status" value="1"/>
</dbReference>
<comment type="similarity">
    <text evidence="2">Belongs to the ABC transporter superfamily.</text>
</comment>
<dbReference type="CDD" id="cd03257">
    <property type="entry name" value="ABC_NikE_OppD_transporters"/>
    <property type="match status" value="1"/>
</dbReference>
<protein>
    <submittedName>
        <fullName evidence="11">Oligopeptide transport ATP-binding protein OppD</fullName>
    </submittedName>
</protein>
<feature type="domain" description="ABC transporter" evidence="10">
    <location>
        <begin position="6"/>
        <end position="307"/>
    </location>
</feature>
<evidence type="ECO:0000256" key="5">
    <source>
        <dbReference type="ARBA" id="ARBA00022519"/>
    </source>
</evidence>
<comment type="caution">
    <text evidence="11">The sequence shown here is derived from an EMBL/GenBank/DDBJ whole genome shotgun (WGS) entry which is preliminary data.</text>
</comment>
<comment type="subcellular location">
    <subcellularLocation>
        <location evidence="1">Cell membrane</location>
        <topology evidence="1">Peripheral membrane protein</topology>
    </subcellularLocation>
</comment>
<proteinExistence type="inferred from homology"/>
<dbReference type="InterPro" id="IPR013563">
    <property type="entry name" value="Oligopep_ABC_C"/>
</dbReference>